<sequence>MSELTHSDISEMWKPSKYVPTWDDCEDLEMYVEGGLHPVLIGGSFSNDRYKVVHKLGSGGSATIWLARDNQEERYIALKILTSDGSGRTRELQIHQFLAQQQLDFESAHVAPLLDHFSISGPNGTHLCLVFEVLGPSIASLRGYASETKIEPHIARKLARQVAEGVAHLHATKVALADLSASNILFRIQDINEWSVEDIYNAFGLPQAERVQLHEPLDFAEIVSRLDDPPRDLPPVDGRAPEMVYRPIDLLQSNLALIKPELLMIDLGEAYLIDNPPKCSDVGTNFNYGAPEIGFDDFPTPQADIWGLSCCFFEMRSAKILFRDDSAGMAGLLIQMSRLLGLVPVEWWNALGVGEESGDEEPADGDAEAGDDDVSAKVSQEEAHNSGREDELLHATVSEEQQGSQLQPRPDLRHRIRNIGKLNQWHRMTLIERRAKILEWFPKDDDGAVGRKIGILTRPPARLLRQEAEDLEDLLSKMLRYHPTERISVSDVLRHPWFSKRYQARGSRSKVATSRPQKPKMWLERYEPARYYDGWCDD</sequence>
<dbReference type="PROSITE" id="PS50011">
    <property type="entry name" value="PROTEIN_KINASE_DOM"/>
    <property type="match status" value="1"/>
</dbReference>
<dbReference type="Pfam" id="PF00069">
    <property type="entry name" value="Pkinase"/>
    <property type="match status" value="2"/>
</dbReference>
<dbReference type="SMART" id="SM00220">
    <property type="entry name" value="S_TKc"/>
    <property type="match status" value="1"/>
</dbReference>
<dbReference type="InterPro" id="IPR051334">
    <property type="entry name" value="SRPK"/>
</dbReference>
<dbReference type="Proteomes" id="UP000054342">
    <property type="component" value="Unassembled WGS sequence"/>
</dbReference>
<keyword evidence="4 9" id="KW-0547">Nucleotide-binding</keyword>
<feature type="binding site" evidence="9">
    <location>
        <position position="79"/>
    </location>
    <ligand>
        <name>ATP</name>
        <dbReference type="ChEBI" id="CHEBI:30616"/>
    </ligand>
</feature>
<keyword evidence="13" id="KW-1185">Reference proteome</keyword>
<dbReference type="Gene3D" id="3.30.200.20">
    <property type="entry name" value="Phosphorylase Kinase, domain 1"/>
    <property type="match status" value="1"/>
</dbReference>
<evidence type="ECO:0000259" key="11">
    <source>
        <dbReference type="PROSITE" id="PS50011"/>
    </source>
</evidence>
<keyword evidence="3" id="KW-0808">Transferase</keyword>
<dbReference type="GO" id="GO:0005737">
    <property type="term" value="C:cytoplasm"/>
    <property type="evidence" value="ECO:0007669"/>
    <property type="project" value="TreeGrafter"/>
</dbReference>
<evidence type="ECO:0000256" key="8">
    <source>
        <dbReference type="ARBA" id="ARBA00048679"/>
    </source>
</evidence>
<dbReference type="InterPro" id="IPR000719">
    <property type="entry name" value="Prot_kinase_dom"/>
</dbReference>
<dbReference type="PANTHER" id="PTHR47634:SF9">
    <property type="entry name" value="PROTEIN KINASE DOMAIN-CONTAINING PROTEIN-RELATED"/>
    <property type="match status" value="1"/>
</dbReference>
<proteinExistence type="predicted"/>
<reference evidence="12 13" key="1">
    <citation type="submission" date="2015-01" db="EMBL/GenBank/DDBJ databases">
        <title>The Genome Sequence of Exophiala xenobiotica CBS118157.</title>
        <authorList>
            <consortium name="The Broad Institute Genomics Platform"/>
            <person name="Cuomo C."/>
            <person name="de Hoog S."/>
            <person name="Gorbushina A."/>
            <person name="Stielow B."/>
            <person name="Teixiera M."/>
            <person name="Abouelleil A."/>
            <person name="Chapman S.B."/>
            <person name="Priest M."/>
            <person name="Young S.K."/>
            <person name="Wortman J."/>
            <person name="Nusbaum C."/>
            <person name="Birren B."/>
        </authorList>
    </citation>
    <scope>NUCLEOTIDE SEQUENCE [LARGE SCALE GENOMIC DNA]</scope>
    <source>
        <strain evidence="12 13">CBS 118157</strain>
    </source>
</reference>
<dbReference type="InterPro" id="IPR017441">
    <property type="entry name" value="Protein_kinase_ATP_BS"/>
</dbReference>
<dbReference type="PROSITE" id="PS00107">
    <property type="entry name" value="PROTEIN_KINASE_ATP"/>
    <property type="match status" value="1"/>
</dbReference>
<keyword evidence="2" id="KW-0723">Serine/threonine-protein kinase</keyword>
<evidence type="ECO:0000313" key="13">
    <source>
        <dbReference type="Proteomes" id="UP000054342"/>
    </source>
</evidence>
<evidence type="ECO:0000256" key="1">
    <source>
        <dbReference type="ARBA" id="ARBA00012513"/>
    </source>
</evidence>
<evidence type="ECO:0000256" key="2">
    <source>
        <dbReference type="ARBA" id="ARBA00022527"/>
    </source>
</evidence>
<feature type="domain" description="Protein kinase" evidence="11">
    <location>
        <begin position="50"/>
        <end position="498"/>
    </location>
</feature>
<comment type="catalytic activity">
    <reaction evidence="7">
        <text>L-threonyl-[protein] + ATP = O-phospho-L-threonyl-[protein] + ADP + H(+)</text>
        <dbReference type="Rhea" id="RHEA:46608"/>
        <dbReference type="Rhea" id="RHEA-COMP:11060"/>
        <dbReference type="Rhea" id="RHEA-COMP:11605"/>
        <dbReference type="ChEBI" id="CHEBI:15378"/>
        <dbReference type="ChEBI" id="CHEBI:30013"/>
        <dbReference type="ChEBI" id="CHEBI:30616"/>
        <dbReference type="ChEBI" id="CHEBI:61977"/>
        <dbReference type="ChEBI" id="CHEBI:456216"/>
        <dbReference type="EC" id="2.7.11.1"/>
    </reaction>
</comment>
<dbReference type="AlphaFoldDB" id="A0A0D2BQL1"/>
<accession>A0A0D2BQL1</accession>
<dbReference type="GO" id="GO:0005634">
    <property type="term" value="C:nucleus"/>
    <property type="evidence" value="ECO:0007669"/>
    <property type="project" value="TreeGrafter"/>
</dbReference>
<evidence type="ECO:0000256" key="4">
    <source>
        <dbReference type="ARBA" id="ARBA00022741"/>
    </source>
</evidence>
<evidence type="ECO:0000256" key="5">
    <source>
        <dbReference type="ARBA" id="ARBA00022777"/>
    </source>
</evidence>
<dbReference type="PANTHER" id="PTHR47634">
    <property type="entry name" value="PROTEIN KINASE DOMAIN-CONTAINING PROTEIN-RELATED"/>
    <property type="match status" value="1"/>
</dbReference>
<evidence type="ECO:0000256" key="3">
    <source>
        <dbReference type="ARBA" id="ARBA00022679"/>
    </source>
</evidence>
<dbReference type="STRING" id="348802.A0A0D2BQL1"/>
<feature type="compositionally biased region" description="Basic and acidic residues" evidence="10">
    <location>
        <begin position="379"/>
        <end position="389"/>
    </location>
</feature>
<dbReference type="GO" id="GO:0000245">
    <property type="term" value="P:spliceosomal complex assembly"/>
    <property type="evidence" value="ECO:0007669"/>
    <property type="project" value="TreeGrafter"/>
</dbReference>
<evidence type="ECO:0000256" key="6">
    <source>
        <dbReference type="ARBA" id="ARBA00022840"/>
    </source>
</evidence>
<keyword evidence="6 9" id="KW-0067">ATP-binding</keyword>
<gene>
    <name evidence="12" type="ORF">PV05_07150</name>
</gene>
<dbReference type="GO" id="GO:0005524">
    <property type="term" value="F:ATP binding"/>
    <property type="evidence" value="ECO:0007669"/>
    <property type="project" value="UniProtKB-UniRule"/>
</dbReference>
<dbReference type="SUPFAM" id="SSF56112">
    <property type="entry name" value="Protein kinase-like (PK-like)"/>
    <property type="match status" value="1"/>
</dbReference>
<name>A0A0D2BQL1_9EURO</name>
<dbReference type="InterPro" id="IPR011009">
    <property type="entry name" value="Kinase-like_dom_sf"/>
</dbReference>
<keyword evidence="5" id="KW-0418">Kinase</keyword>
<feature type="region of interest" description="Disordered" evidence="10">
    <location>
        <begin position="355"/>
        <end position="389"/>
    </location>
</feature>
<dbReference type="HOGENOM" id="CLU_000288_81_2_1"/>
<dbReference type="GO" id="GO:0004674">
    <property type="term" value="F:protein serine/threonine kinase activity"/>
    <property type="evidence" value="ECO:0007669"/>
    <property type="project" value="UniProtKB-KW"/>
</dbReference>
<comment type="catalytic activity">
    <reaction evidence="8">
        <text>L-seryl-[protein] + ATP = O-phospho-L-seryl-[protein] + ADP + H(+)</text>
        <dbReference type="Rhea" id="RHEA:17989"/>
        <dbReference type="Rhea" id="RHEA-COMP:9863"/>
        <dbReference type="Rhea" id="RHEA-COMP:11604"/>
        <dbReference type="ChEBI" id="CHEBI:15378"/>
        <dbReference type="ChEBI" id="CHEBI:29999"/>
        <dbReference type="ChEBI" id="CHEBI:30616"/>
        <dbReference type="ChEBI" id="CHEBI:83421"/>
        <dbReference type="ChEBI" id="CHEBI:456216"/>
        <dbReference type="EC" id="2.7.11.1"/>
    </reaction>
</comment>
<dbReference type="EMBL" id="KN847320">
    <property type="protein sequence ID" value="KIW54816.1"/>
    <property type="molecule type" value="Genomic_DNA"/>
</dbReference>
<dbReference type="GO" id="GO:0050684">
    <property type="term" value="P:regulation of mRNA processing"/>
    <property type="evidence" value="ECO:0007669"/>
    <property type="project" value="TreeGrafter"/>
</dbReference>
<dbReference type="Gene3D" id="1.10.510.10">
    <property type="entry name" value="Transferase(Phosphotransferase) domain 1"/>
    <property type="match status" value="1"/>
</dbReference>
<dbReference type="RefSeq" id="XP_013315400.1">
    <property type="nucleotide sequence ID" value="XM_013459946.1"/>
</dbReference>
<protein>
    <recommendedName>
        <fullName evidence="1">non-specific serine/threonine protein kinase</fullName>
        <ecNumber evidence="1">2.7.11.1</ecNumber>
    </recommendedName>
</protein>
<evidence type="ECO:0000256" key="9">
    <source>
        <dbReference type="PROSITE-ProRule" id="PRU10141"/>
    </source>
</evidence>
<dbReference type="OrthoDB" id="5979581at2759"/>
<evidence type="ECO:0000313" key="12">
    <source>
        <dbReference type="EMBL" id="KIW54816.1"/>
    </source>
</evidence>
<dbReference type="EC" id="2.7.11.1" evidence="1"/>
<feature type="compositionally biased region" description="Acidic residues" evidence="10">
    <location>
        <begin position="356"/>
        <end position="373"/>
    </location>
</feature>
<dbReference type="GeneID" id="25329058"/>
<evidence type="ECO:0000256" key="7">
    <source>
        <dbReference type="ARBA" id="ARBA00047899"/>
    </source>
</evidence>
<evidence type="ECO:0000256" key="10">
    <source>
        <dbReference type="SAM" id="MobiDB-lite"/>
    </source>
</evidence>
<organism evidence="12 13">
    <name type="scientific">Exophiala xenobiotica</name>
    <dbReference type="NCBI Taxonomy" id="348802"/>
    <lineage>
        <taxon>Eukaryota</taxon>
        <taxon>Fungi</taxon>
        <taxon>Dikarya</taxon>
        <taxon>Ascomycota</taxon>
        <taxon>Pezizomycotina</taxon>
        <taxon>Eurotiomycetes</taxon>
        <taxon>Chaetothyriomycetidae</taxon>
        <taxon>Chaetothyriales</taxon>
        <taxon>Herpotrichiellaceae</taxon>
        <taxon>Exophiala</taxon>
    </lineage>
</organism>